<name>A0A4P6EH42_9MICO</name>
<dbReference type="Gene3D" id="2.40.50.100">
    <property type="match status" value="1"/>
</dbReference>
<evidence type="ECO:0000313" key="5">
    <source>
        <dbReference type="Proteomes" id="UP000293995"/>
    </source>
</evidence>
<keyword evidence="2" id="KW-1133">Transmembrane helix</keyword>
<feature type="compositionally biased region" description="Low complexity" evidence="1">
    <location>
        <begin position="347"/>
        <end position="367"/>
    </location>
</feature>
<organism evidence="4 5">
    <name type="scientific">Microbacterium protaetiae</name>
    <dbReference type="NCBI Taxonomy" id="2509458"/>
    <lineage>
        <taxon>Bacteria</taxon>
        <taxon>Bacillati</taxon>
        <taxon>Actinomycetota</taxon>
        <taxon>Actinomycetes</taxon>
        <taxon>Micrococcales</taxon>
        <taxon>Microbacteriaceae</taxon>
        <taxon>Microbacterium</taxon>
    </lineage>
</organism>
<keyword evidence="5" id="KW-1185">Reference proteome</keyword>
<feature type="region of interest" description="Disordered" evidence="1">
    <location>
        <begin position="455"/>
        <end position="546"/>
    </location>
</feature>
<feature type="compositionally biased region" description="Low complexity" evidence="1">
    <location>
        <begin position="374"/>
        <end position="393"/>
    </location>
</feature>
<dbReference type="GO" id="GO:0015562">
    <property type="term" value="F:efflux transmembrane transporter activity"/>
    <property type="evidence" value="ECO:0007669"/>
    <property type="project" value="TreeGrafter"/>
</dbReference>
<keyword evidence="2" id="KW-0472">Membrane</keyword>
<dbReference type="KEGG" id="mprt:ET475_12940"/>
<dbReference type="Proteomes" id="UP000293995">
    <property type="component" value="Chromosome"/>
</dbReference>
<feature type="compositionally biased region" description="Low complexity" evidence="1">
    <location>
        <begin position="19"/>
        <end position="28"/>
    </location>
</feature>
<dbReference type="Gene3D" id="2.40.420.20">
    <property type="match status" value="1"/>
</dbReference>
<dbReference type="InterPro" id="IPR058627">
    <property type="entry name" value="MdtA-like_C"/>
</dbReference>
<dbReference type="Gene3D" id="2.40.30.170">
    <property type="match status" value="1"/>
</dbReference>
<accession>A0A4P6EH42</accession>
<sequence>MPPARTSPRGCAYAPPARPMTRAATTPRLWCSQTPRPTARARPAPGSVDAVSGRVRVGRVLTRRAPMTDGIDRAQPRRGLGTLFATRRRKLLASATVAVLVVGGGTGVALAATRGDDGRYRTATAEKADVTETLALTGQVSSADSAAAAFQVSGTVGTVLVKLGDEVAAGQKLATLDTTSLKNAVTSAQDTLAKDQQQLEDDLDAQSTGTTSSTSSAASAQTSSESALSGGVAAASAGEASSASRTPAPSTTPRTTVDSDPASSSTAAAAQRSPSAAPTTGTEPAAATESAAVTAAKKKVTSAQQALLDEYEVATAAQTASAAATTDAQKVCAPFLDAKVDADGTLTPADTDTSADTPTSDPTPTAPADDDPTTDPTADPTADPTTDAATTGDAADDSSDQLGNAQALLQDCQSSISDTLDKQKATAAAQSALQDAAQKLDDAVAALLKALDNDTQTTTGDVPSPSKTSAPTTGSTQKPSTGSSNAATGSGSSSAPGSSGTAPSSEPSGAGSSGTTGSSAGAGSSGGAGSSAGSGGGSGSPTSTNSKTITAEQILADRAQIDLAQSQVSVAEQNLGFATLSSPISGTVVSVALAAGDEVSAASTTAVITVQGEGGYIVTSTVALAKIAKVAAGQSASVALPAFAKTYTGTVASIGVQNVSETSTPTYSVTIAIDAGDDDVRIGATARATVTLSTAHDVLTVPSSAVTLSGSQASVVLLKDGTPQQTSVEVGATGTERIEITKGISAGQTVVLADLDEQIASTSDTTSSNGLTGLSGSRSSRGGFTGGGFTGGGFSGGQGAPPAG</sequence>
<feature type="compositionally biased region" description="Low complexity" evidence="1">
    <location>
        <begin position="761"/>
        <end position="782"/>
    </location>
</feature>
<feature type="region of interest" description="Disordered" evidence="1">
    <location>
        <begin position="1"/>
        <end position="28"/>
    </location>
</feature>
<feature type="compositionally biased region" description="Gly residues" evidence="1">
    <location>
        <begin position="523"/>
        <end position="539"/>
    </location>
</feature>
<dbReference type="Pfam" id="PF25967">
    <property type="entry name" value="RND-MFP_C"/>
    <property type="match status" value="1"/>
</dbReference>
<dbReference type="GO" id="GO:1990281">
    <property type="term" value="C:efflux pump complex"/>
    <property type="evidence" value="ECO:0007669"/>
    <property type="project" value="TreeGrafter"/>
</dbReference>
<dbReference type="SUPFAM" id="SSF111369">
    <property type="entry name" value="HlyD-like secretion proteins"/>
    <property type="match status" value="2"/>
</dbReference>
<feature type="transmembrane region" description="Helical" evidence="2">
    <location>
        <begin position="91"/>
        <end position="112"/>
    </location>
</feature>
<protein>
    <submittedName>
        <fullName evidence="4">Biotin/lipoyl-binding protein</fullName>
    </submittedName>
</protein>
<feature type="compositionally biased region" description="Gly residues" evidence="1">
    <location>
        <begin position="783"/>
        <end position="804"/>
    </location>
</feature>
<feature type="compositionally biased region" description="Polar residues" evidence="1">
    <location>
        <begin position="455"/>
        <end position="478"/>
    </location>
</feature>
<evidence type="ECO:0000259" key="3">
    <source>
        <dbReference type="Pfam" id="PF25967"/>
    </source>
</evidence>
<dbReference type="EMBL" id="CP035494">
    <property type="protein sequence ID" value="QAY60803.1"/>
    <property type="molecule type" value="Genomic_DNA"/>
</dbReference>
<feature type="region of interest" description="Disordered" evidence="1">
    <location>
        <begin position="198"/>
        <end position="288"/>
    </location>
</feature>
<dbReference type="PANTHER" id="PTHR30469:SF33">
    <property type="entry name" value="SLR1207 PROTEIN"/>
    <property type="match status" value="1"/>
</dbReference>
<feature type="domain" description="Multidrug resistance protein MdtA-like C-terminal permuted SH3" evidence="3">
    <location>
        <begin position="697"/>
        <end position="756"/>
    </location>
</feature>
<feature type="region of interest" description="Disordered" evidence="1">
    <location>
        <begin position="761"/>
        <end position="804"/>
    </location>
</feature>
<dbReference type="PANTHER" id="PTHR30469">
    <property type="entry name" value="MULTIDRUG RESISTANCE PROTEIN MDTA"/>
    <property type="match status" value="1"/>
</dbReference>
<feature type="region of interest" description="Disordered" evidence="1">
    <location>
        <begin position="343"/>
        <end position="400"/>
    </location>
</feature>
<feature type="compositionally biased region" description="Low complexity" evidence="1">
    <location>
        <begin position="205"/>
        <end position="288"/>
    </location>
</feature>
<feature type="compositionally biased region" description="Low complexity" evidence="1">
    <location>
        <begin position="479"/>
        <end position="522"/>
    </location>
</feature>
<dbReference type="OrthoDB" id="5197506at2"/>
<evidence type="ECO:0000256" key="1">
    <source>
        <dbReference type="SAM" id="MobiDB-lite"/>
    </source>
</evidence>
<evidence type="ECO:0000313" key="4">
    <source>
        <dbReference type="EMBL" id="QAY60803.1"/>
    </source>
</evidence>
<gene>
    <name evidence="4" type="ORF">ET475_12940</name>
</gene>
<proteinExistence type="predicted"/>
<evidence type="ECO:0000256" key="2">
    <source>
        <dbReference type="SAM" id="Phobius"/>
    </source>
</evidence>
<reference evidence="4 5" key="1">
    <citation type="submission" date="2019-01" db="EMBL/GenBank/DDBJ databases">
        <title>Genome sequencing of strain DFW100M-13.</title>
        <authorList>
            <person name="Heo J."/>
            <person name="Kim S.-J."/>
            <person name="Kim J.-S."/>
            <person name="Hong S.-B."/>
            <person name="Kwon S.-W."/>
        </authorList>
    </citation>
    <scope>NUCLEOTIDE SEQUENCE [LARGE SCALE GENOMIC DNA]</scope>
    <source>
        <strain evidence="4 5">DFW100M-13</strain>
    </source>
</reference>
<dbReference type="AlphaFoldDB" id="A0A4P6EH42"/>
<keyword evidence="2" id="KW-0812">Transmembrane</keyword>